<protein>
    <submittedName>
        <fullName evidence="2">Uncharacterized protein</fullName>
    </submittedName>
</protein>
<dbReference type="InterPro" id="IPR033316">
    <property type="entry name" value="RBBP8-like"/>
</dbReference>
<feature type="region of interest" description="Disordered" evidence="1">
    <location>
        <begin position="301"/>
        <end position="353"/>
    </location>
</feature>
<reference evidence="2" key="1">
    <citation type="submission" date="2019-06" db="EMBL/GenBank/DDBJ databases">
        <authorList>
            <person name="Zheng W."/>
        </authorList>
    </citation>
    <scope>NUCLEOTIDE SEQUENCE</scope>
    <source>
        <strain evidence="2">QDHG01</strain>
    </source>
</reference>
<proteinExistence type="predicted"/>
<feature type="compositionally biased region" description="Polar residues" evidence="1">
    <location>
        <begin position="475"/>
        <end position="493"/>
    </location>
</feature>
<feature type="compositionally biased region" description="Polar residues" evidence="1">
    <location>
        <begin position="176"/>
        <end position="194"/>
    </location>
</feature>
<dbReference type="GO" id="GO:0003684">
    <property type="term" value="F:damaged DNA binding"/>
    <property type="evidence" value="ECO:0007669"/>
    <property type="project" value="TreeGrafter"/>
</dbReference>
<dbReference type="PANTHER" id="PTHR15107:SF0">
    <property type="entry name" value="DNA ENDONUCLEASE ACTIVATOR CTP1 C-TERMINAL DOMAIN-CONTAINING PROTEIN"/>
    <property type="match status" value="1"/>
</dbReference>
<dbReference type="AlphaFoldDB" id="A0A8J8NSW4"/>
<feature type="compositionally biased region" description="Polar residues" evidence="1">
    <location>
        <begin position="332"/>
        <end position="353"/>
    </location>
</feature>
<keyword evidence="3" id="KW-1185">Reference proteome</keyword>
<comment type="caution">
    <text evidence="2">The sequence shown here is derived from an EMBL/GenBank/DDBJ whole genome shotgun (WGS) entry which is preliminary data.</text>
</comment>
<feature type="region of interest" description="Disordered" evidence="1">
    <location>
        <begin position="230"/>
        <end position="281"/>
    </location>
</feature>
<dbReference type="EMBL" id="RRYP01006237">
    <property type="protein sequence ID" value="TNV81367.1"/>
    <property type="molecule type" value="Genomic_DNA"/>
</dbReference>
<feature type="compositionally biased region" description="Basic and acidic residues" evidence="1">
    <location>
        <begin position="230"/>
        <end position="241"/>
    </location>
</feature>
<feature type="region of interest" description="Disordered" evidence="1">
    <location>
        <begin position="447"/>
        <end position="503"/>
    </location>
</feature>
<organism evidence="2 3">
    <name type="scientific">Halteria grandinella</name>
    <dbReference type="NCBI Taxonomy" id="5974"/>
    <lineage>
        <taxon>Eukaryota</taxon>
        <taxon>Sar</taxon>
        <taxon>Alveolata</taxon>
        <taxon>Ciliophora</taxon>
        <taxon>Intramacronucleata</taxon>
        <taxon>Spirotrichea</taxon>
        <taxon>Stichotrichia</taxon>
        <taxon>Sporadotrichida</taxon>
        <taxon>Halteriidae</taxon>
        <taxon>Halteria</taxon>
    </lineage>
</organism>
<evidence type="ECO:0000256" key="1">
    <source>
        <dbReference type="SAM" id="MobiDB-lite"/>
    </source>
</evidence>
<dbReference type="Proteomes" id="UP000785679">
    <property type="component" value="Unassembled WGS sequence"/>
</dbReference>
<feature type="compositionally biased region" description="Basic and acidic residues" evidence="1">
    <location>
        <begin position="249"/>
        <end position="265"/>
    </location>
</feature>
<evidence type="ECO:0000313" key="2">
    <source>
        <dbReference type="EMBL" id="TNV81367.1"/>
    </source>
</evidence>
<dbReference type="PANTHER" id="PTHR15107">
    <property type="entry name" value="RETINOBLASTOMA BINDING PROTEIN 8"/>
    <property type="match status" value="1"/>
</dbReference>
<feature type="compositionally biased region" description="Low complexity" evidence="1">
    <location>
        <begin position="447"/>
        <end position="458"/>
    </location>
</feature>
<sequence>MEYYSQQTISQTKPLTSTGLGGRNLALQQSILSKQKNDQQGLAGRIARCFGKIESVIGILSETVPSLVTCTMELMEENKQQDLLIKDLKEQLMPKLTELSHPEQSTTSQNTQRQKEVLIEQEIKNPQEQQNSSSLSVVSNHTLNKQIAQAKQAPTFNFFSMKGFIDVNKKKTVTPNLSQEGNNISEAFKQNNPPSDAYESYFDINDAEERSLLIDGQSNLPQKFKDVRAPLSSKEDLDMKPIDPVQPKIESKKRPYPDSENRDPNEPLIVEENAKTVGNKRGKKKNFLPLLSQSQIWLSKKDDQPIPIRENSKEPERQTNKRPMYEKKYTRQSKNQPNSGSQTEQNVLTPSSIQHDDDVYVALDCVDENKQVTPAPHDESFFKLGGSFNYGKFEQIQSLPPLRDEQQEMLLAYGSSLLNKSERIDLCNLTREDGEKGVGDLEMLVQQTTSSQDVSQEQIEGGDVEINLGTRDRSSSSNRQNLSKASEPTSKTTKGYYKPQLQTKEKSSGKYLYREVVRDKDQRRAMKGFACFRCESFYKALGCEDDKKLQSLCNDCSRHRDNNPILSPRKYYDLDL</sequence>
<accession>A0A8J8NSW4</accession>
<dbReference type="GO" id="GO:0010792">
    <property type="term" value="P:DNA double-strand break processing involved in repair via single-strand annealing"/>
    <property type="evidence" value="ECO:0007669"/>
    <property type="project" value="TreeGrafter"/>
</dbReference>
<dbReference type="OrthoDB" id="79762at2759"/>
<feature type="region of interest" description="Disordered" evidence="1">
    <location>
        <begin position="176"/>
        <end position="196"/>
    </location>
</feature>
<gene>
    <name evidence="2" type="ORF">FGO68_gene13780</name>
</gene>
<evidence type="ECO:0000313" key="3">
    <source>
        <dbReference type="Proteomes" id="UP000785679"/>
    </source>
</evidence>
<feature type="compositionally biased region" description="Basic and acidic residues" evidence="1">
    <location>
        <begin position="301"/>
        <end position="329"/>
    </location>
</feature>
<name>A0A8J8NSW4_HALGN</name>